<dbReference type="Pfam" id="PF05013">
    <property type="entry name" value="FGase"/>
    <property type="match status" value="1"/>
</dbReference>
<dbReference type="EMBL" id="BANC01000090">
    <property type="protein sequence ID" value="GAN81413.1"/>
    <property type="molecule type" value="Genomic_DNA"/>
</dbReference>
<proteinExistence type="predicted"/>
<sequence length="262" mass="28969">MSFFTLRRGNAPVILSIPHAGTEIPDEFSGLFVSDWLARKDADWHLPALYSFAATMDATIIAAHISRSVIDLNRDPSGVSLYPGQATTGLCPTETFDGEPLYKSTPPDEAEIARRRETYFVPYHAALRAEIERIHVLHGRAVLYDCHSIRSRIRRLFDGELPQFNIGTNSGQSCAPTLQAQVERACAASGFSYTVNGRFKGGWITRHYGDPARNIHAIQMELGCRGYMQEPDPVTPETWPAPLQTPAPILSTLETILKGLCA</sequence>
<evidence type="ECO:0000313" key="1">
    <source>
        <dbReference type="EMBL" id="GAN81413.1"/>
    </source>
</evidence>
<organism evidence="1 2">
    <name type="scientific">Acidocella aminolytica 101 = DSM 11237</name>
    <dbReference type="NCBI Taxonomy" id="1120923"/>
    <lineage>
        <taxon>Bacteria</taxon>
        <taxon>Pseudomonadati</taxon>
        <taxon>Pseudomonadota</taxon>
        <taxon>Alphaproteobacteria</taxon>
        <taxon>Acetobacterales</taxon>
        <taxon>Acidocellaceae</taxon>
        <taxon>Acidocella</taxon>
    </lineage>
</organism>
<accession>A0A0D6PJP2</accession>
<dbReference type="Gene3D" id="3.40.630.40">
    <property type="entry name" value="Zn-dependent exopeptidases"/>
    <property type="match status" value="1"/>
</dbReference>
<evidence type="ECO:0000313" key="2">
    <source>
        <dbReference type="Proteomes" id="UP000032668"/>
    </source>
</evidence>
<dbReference type="InterPro" id="IPR007709">
    <property type="entry name" value="N-FG_amidohydro"/>
</dbReference>
<comment type="caution">
    <text evidence="1">The sequence shown here is derived from an EMBL/GenBank/DDBJ whole genome shotgun (WGS) entry which is preliminary data.</text>
</comment>
<dbReference type="Proteomes" id="UP000032668">
    <property type="component" value="Unassembled WGS sequence"/>
</dbReference>
<dbReference type="NCBIfam" id="TIGR02017">
    <property type="entry name" value="hutG_amidohyd"/>
    <property type="match status" value="1"/>
</dbReference>
<dbReference type="STRING" id="1120923.SAMN02746095_02869"/>
<dbReference type="InterPro" id="IPR010247">
    <property type="entry name" value="HutG_amidohyd"/>
</dbReference>
<reference evidence="1 2" key="1">
    <citation type="submission" date="2012-11" db="EMBL/GenBank/DDBJ databases">
        <title>Whole genome sequence of Acidocella aminolytica 101 = DSM 11237.</title>
        <authorList>
            <person name="Azuma Y."/>
            <person name="Higashiura N."/>
            <person name="Hirakawa H."/>
            <person name="Matsushita K."/>
        </authorList>
    </citation>
    <scope>NUCLEOTIDE SEQUENCE [LARGE SCALE GENOMIC DNA]</scope>
    <source>
        <strain evidence="2">101 / DSM 11237</strain>
    </source>
</reference>
<name>A0A0D6PJP2_9PROT</name>
<dbReference type="RefSeq" id="WP_048879800.1">
    <property type="nucleotide sequence ID" value="NZ_BANC01000090.1"/>
</dbReference>
<dbReference type="AlphaFoldDB" id="A0A0D6PJP2"/>
<dbReference type="OrthoDB" id="9802050at2"/>
<keyword evidence="2" id="KW-1185">Reference proteome</keyword>
<dbReference type="SUPFAM" id="SSF53187">
    <property type="entry name" value="Zn-dependent exopeptidases"/>
    <property type="match status" value="1"/>
</dbReference>
<protein>
    <submittedName>
        <fullName evidence="1">N-formylglutamate deformylase</fullName>
    </submittedName>
</protein>
<gene>
    <name evidence="1" type="ORF">Aam_092_034</name>
</gene>